<dbReference type="RefSeq" id="WP_239676452.1">
    <property type="nucleotide sequence ID" value="NZ_CP070499.1"/>
</dbReference>
<name>A0A895Y997_9ACTN</name>
<feature type="domain" description="SseB protein N-terminal" evidence="2">
    <location>
        <begin position="19"/>
        <end position="116"/>
    </location>
</feature>
<feature type="region of interest" description="Disordered" evidence="1">
    <location>
        <begin position="128"/>
        <end position="212"/>
    </location>
</feature>
<dbReference type="Pfam" id="PF07179">
    <property type="entry name" value="SseB"/>
    <property type="match status" value="2"/>
</dbReference>
<gene>
    <name evidence="3" type="ORF">JQS43_22955</name>
</gene>
<proteinExistence type="predicted"/>
<dbReference type="InterPro" id="IPR009839">
    <property type="entry name" value="SseB_N"/>
</dbReference>
<dbReference type="KEGG" id="nhy:JQS43_22955"/>
<organism evidence="3 4">
    <name type="scientific">Natronosporangium hydrolyticum</name>
    <dbReference type="NCBI Taxonomy" id="2811111"/>
    <lineage>
        <taxon>Bacteria</taxon>
        <taxon>Bacillati</taxon>
        <taxon>Actinomycetota</taxon>
        <taxon>Actinomycetes</taxon>
        <taxon>Micromonosporales</taxon>
        <taxon>Micromonosporaceae</taxon>
        <taxon>Natronosporangium</taxon>
    </lineage>
</organism>
<evidence type="ECO:0000259" key="2">
    <source>
        <dbReference type="Pfam" id="PF07179"/>
    </source>
</evidence>
<evidence type="ECO:0000313" key="4">
    <source>
        <dbReference type="Proteomes" id="UP000662857"/>
    </source>
</evidence>
<protein>
    <submittedName>
        <fullName evidence="3">SseB family protein</fullName>
    </submittedName>
</protein>
<keyword evidence="4" id="KW-1185">Reference proteome</keyword>
<feature type="domain" description="SseB protein N-terminal" evidence="2">
    <location>
        <begin position="226"/>
        <end position="334"/>
    </location>
</feature>
<accession>A0A895Y997</accession>
<reference evidence="3" key="1">
    <citation type="submission" date="2021-02" db="EMBL/GenBank/DDBJ databases">
        <title>Natrosporangium hydrolyticum gen. nov., sp. nov, a haloalkaliphilic actinobacterium from a soda solonchak soil.</title>
        <authorList>
            <person name="Sorokin D.Y."/>
            <person name="Khijniak T.V."/>
            <person name="Zakharycheva A.P."/>
            <person name="Boueva O.V."/>
            <person name="Ariskina E.V."/>
            <person name="Hahnke R.L."/>
            <person name="Bunk B."/>
            <person name="Sproer C."/>
            <person name="Schumann P."/>
            <person name="Evtushenko L.I."/>
            <person name="Kublanov I.V."/>
        </authorList>
    </citation>
    <scope>NUCLEOTIDE SEQUENCE</scope>
    <source>
        <strain evidence="3">DSM 106523</strain>
    </source>
</reference>
<sequence length="529" mass="56862">MTEWAPATEAEATMRDALRAEDQEQYFRILASAELLLPVSAEALAGREPMGWGTWTANGRTHVLAFTSSEAMRFCLAEHASSARTMPYQELAAAWPNLDWWLAVNPGLPIEGYLPAWFVTQLARGDTRLPGRGGNRQEAAAAAEQSGRSEPWGRASVPPAPTGASHRPAVPAQPGPAGPESDADPAVDSASPGVGPAGEPATPPAAPEVEFGAGFTPANELESQLLTASAAGRIDHYLSTVLLAKVLLPSADDADPELRPNEPGYQWRVEKLDGEPGVVVFTSAERLVEHLETEAPSHAIRFMQLIRTWPDESWSLSVNPGTPIGILLPGRQIAGLASSAAEVGLDDDAGEARETGADAANAAGARAVAQPVPMQKVVAPSQVSWYLERSYDRVSGFVQREGEVAHLRSPAKLVDGLGLRYQGSPFSPDDEEVYVLRWPAYRPSLYRIPYGGRSEAAMAAMEGWVIERPPFRGNGFAPSESEDVIAEFKVDSIRLPHGAQLWRLRADGTSQLVARLDADGPTWHRNEES</sequence>
<evidence type="ECO:0000313" key="3">
    <source>
        <dbReference type="EMBL" id="QSB14324.1"/>
    </source>
</evidence>
<dbReference type="EMBL" id="CP070499">
    <property type="protein sequence ID" value="QSB14324.1"/>
    <property type="molecule type" value="Genomic_DNA"/>
</dbReference>
<dbReference type="Proteomes" id="UP000662857">
    <property type="component" value="Chromosome"/>
</dbReference>
<dbReference type="AlphaFoldDB" id="A0A895Y997"/>
<evidence type="ECO:0000256" key="1">
    <source>
        <dbReference type="SAM" id="MobiDB-lite"/>
    </source>
</evidence>